<accession>A0A6B0SN97</accession>
<proteinExistence type="predicted"/>
<dbReference type="OrthoDB" id="189700at2157"/>
<gene>
    <name evidence="2" type="ORF">GRX01_03155</name>
</gene>
<evidence type="ECO:0000313" key="3">
    <source>
        <dbReference type="Proteomes" id="UP000437065"/>
    </source>
</evidence>
<name>A0A6B0SN97_9EURY</name>
<feature type="region of interest" description="Disordered" evidence="1">
    <location>
        <begin position="37"/>
        <end position="59"/>
    </location>
</feature>
<dbReference type="AlphaFoldDB" id="A0A6B0SN97"/>
<organism evidence="2 3">
    <name type="scientific">Halobaculum saliterrae</name>
    <dbReference type="NCBI Taxonomy" id="2073113"/>
    <lineage>
        <taxon>Archaea</taxon>
        <taxon>Methanobacteriati</taxon>
        <taxon>Methanobacteriota</taxon>
        <taxon>Stenosarchaea group</taxon>
        <taxon>Halobacteria</taxon>
        <taxon>Halobacteriales</taxon>
        <taxon>Haloferacaceae</taxon>
        <taxon>Halobaculum</taxon>
    </lineage>
</organism>
<evidence type="ECO:0008006" key="4">
    <source>
        <dbReference type="Google" id="ProtNLM"/>
    </source>
</evidence>
<dbReference type="EMBL" id="WUUS01000002">
    <property type="protein sequence ID" value="MXR40354.1"/>
    <property type="molecule type" value="Genomic_DNA"/>
</dbReference>
<reference evidence="2 3" key="1">
    <citation type="submission" date="2019-12" db="EMBL/GenBank/DDBJ databases">
        <title>Isolation and characterization of three novel carbon monoxide-oxidizing members of Halobacteria from salione crusts and soils.</title>
        <authorList>
            <person name="Myers M.R."/>
            <person name="King G.M."/>
        </authorList>
    </citation>
    <scope>NUCLEOTIDE SEQUENCE [LARGE SCALE GENOMIC DNA]</scope>
    <source>
        <strain evidence="2 3">WSA2</strain>
    </source>
</reference>
<comment type="caution">
    <text evidence="2">The sequence shown here is derived from an EMBL/GenBank/DDBJ whole genome shotgun (WGS) entry which is preliminary data.</text>
</comment>
<feature type="compositionally biased region" description="Basic and acidic residues" evidence="1">
    <location>
        <begin position="50"/>
        <end position="59"/>
    </location>
</feature>
<evidence type="ECO:0000313" key="2">
    <source>
        <dbReference type="EMBL" id="MXR40354.1"/>
    </source>
</evidence>
<evidence type="ECO:0000256" key="1">
    <source>
        <dbReference type="SAM" id="MobiDB-lite"/>
    </source>
</evidence>
<keyword evidence="3" id="KW-1185">Reference proteome</keyword>
<sequence>MPECVTCGTHVTERFARVFGDNRNVVRRCMDCSRAADLDESPGQEGGDAFEDRELRTWS</sequence>
<protein>
    <recommendedName>
        <fullName evidence="4">Small CPxCG-related zinc finger protein</fullName>
    </recommendedName>
</protein>
<dbReference type="InterPro" id="IPR055985">
    <property type="entry name" value="DUF7563"/>
</dbReference>
<dbReference type="RefSeq" id="WP_159663392.1">
    <property type="nucleotide sequence ID" value="NZ_WUUS01000002.1"/>
</dbReference>
<dbReference type="Proteomes" id="UP000437065">
    <property type="component" value="Unassembled WGS sequence"/>
</dbReference>
<dbReference type="Pfam" id="PF24444">
    <property type="entry name" value="DUF7563"/>
    <property type="match status" value="1"/>
</dbReference>